<dbReference type="PROSITE" id="PS50202">
    <property type="entry name" value="MSP"/>
    <property type="match status" value="1"/>
</dbReference>
<keyword evidence="3" id="KW-1185">Reference proteome</keyword>
<dbReference type="InterPro" id="IPR051774">
    <property type="entry name" value="Sperm-specific_class_P"/>
</dbReference>
<dbReference type="InterPro" id="IPR013783">
    <property type="entry name" value="Ig-like_fold"/>
</dbReference>
<evidence type="ECO:0000313" key="3">
    <source>
        <dbReference type="Proteomes" id="UP000271098"/>
    </source>
</evidence>
<dbReference type="EMBL" id="UYRT01020233">
    <property type="protein sequence ID" value="VDK59081.1"/>
    <property type="molecule type" value="Genomic_DNA"/>
</dbReference>
<sequence>MKMEPKSLNWNTSGGVQKVYLTNASDERRAIKVKCSDNNLYRVNPVFAFIEPGQVLNVDVVRQNGGAKADKMVFVWSKASDTDHNPQLLFNDVSSYAMSVLPLIVNAPAN</sequence>
<proteinExistence type="predicted"/>
<dbReference type="PANTHER" id="PTHR22947:SF12">
    <property type="entry name" value="MAJOR SPERM PROTEIN"/>
    <property type="match status" value="1"/>
</dbReference>
<protein>
    <recommendedName>
        <fullName evidence="1">MSP domain-containing protein</fullName>
    </recommendedName>
</protein>
<accession>A0A3P6T0R5</accession>
<dbReference type="Proteomes" id="UP000271098">
    <property type="component" value="Unassembled WGS sequence"/>
</dbReference>
<name>A0A3P6T0R5_9BILA</name>
<organism evidence="2 3">
    <name type="scientific">Gongylonema pulchrum</name>
    <dbReference type="NCBI Taxonomy" id="637853"/>
    <lineage>
        <taxon>Eukaryota</taxon>
        <taxon>Metazoa</taxon>
        <taxon>Ecdysozoa</taxon>
        <taxon>Nematoda</taxon>
        <taxon>Chromadorea</taxon>
        <taxon>Rhabditida</taxon>
        <taxon>Spirurina</taxon>
        <taxon>Spiruromorpha</taxon>
        <taxon>Spiruroidea</taxon>
        <taxon>Gongylonematidae</taxon>
        <taxon>Gongylonema</taxon>
    </lineage>
</organism>
<dbReference type="Gene3D" id="2.60.40.10">
    <property type="entry name" value="Immunoglobulins"/>
    <property type="match status" value="1"/>
</dbReference>
<dbReference type="SUPFAM" id="SSF49354">
    <property type="entry name" value="PapD-like"/>
    <property type="match status" value="1"/>
</dbReference>
<evidence type="ECO:0000259" key="1">
    <source>
        <dbReference type="PROSITE" id="PS50202"/>
    </source>
</evidence>
<dbReference type="InterPro" id="IPR000535">
    <property type="entry name" value="MSP_dom"/>
</dbReference>
<gene>
    <name evidence="2" type="ORF">GPUH_LOCUS7640</name>
</gene>
<reference evidence="2 3" key="1">
    <citation type="submission" date="2018-11" db="EMBL/GenBank/DDBJ databases">
        <authorList>
            <consortium name="Pathogen Informatics"/>
        </authorList>
    </citation>
    <scope>NUCLEOTIDE SEQUENCE [LARGE SCALE GENOMIC DNA]</scope>
</reference>
<evidence type="ECO:0000313" key="2">
    <source>
        <dbReference type="EMBL" id="VDK59081.1"/>
    </source>
</evidence>
<dbReference type="PANTHER" id="PTHR22947">
    <property type="entry name" value="MAJOR SPERM PROTEIN"/>
    <property type="match status" value="1"/>
</dbReference>
<dbReference type="AlphaFoldDB" id="A0A3P6T0R5"/>
<dbReference type="OrthoDB" id="5866971at2759"/>
<dbReference type="Pfam" id="PF00635">
    <property type="entry name" value="Motile_Sperm"/>
    <property type="match status" value="1"/>
</dbReference>
<dbReference type="InterPro" id="IPR008962">
    <property type="entry name" value="PapD-like_sf"/>
</dbReference>
<feature type="domain" description="MSP" evidence="1">
    <location>
        <begin position="1"/>
        <end position="110"/>
    </location>
</feature>